<keyword evidence="1" id="KW-0539">Nucleus</keyword>
<dbReference type="PRINTS" id="PR00755">
    <property type="entry name" value="AFLATOXINBRP"/>
</dbReference>
<feature type="compositionally biased region" description="Pro residues" evidence="2">
    <location>
        <begin position="73"/>
        <end position="83"/>
    </location>
</feature>
<feature type="domain" description="Zn(2)-C6 fungal-type" evidence="3">
    <location>
        <begin position="15"/>
        <end position="45"/>
    </location>
</feature>
<dbReference type="SMART" id="SM00066">
    <property type="entry name" value="GAL4"/>
    <property type="match status" value="1"/>
</dbReference>
<name>A0AAE0IZN5_9PEZI</name>
<dbReference type="InterPro" id="IPR001138">
    <property type="entry name" value="Zn2Cys6_DnaBD"/>
</dbReference>
<evidence type="ECO:0000313" key="5">
    <source>
        <dbReference type="Proteomes" id="UP001286456"/>
    </source>
</evidence>
<dbReference type="PROSITE" id="PS50048">
    <property type="entry name" value="ZN2_CY6_FUNGAL_2"/>
    <property type="match status" value="1"/>
</dbReference>
<feature type="region of interest" description="Disordered" evidence="2">
    <location>
        <begin position="57"/>
        <end position="91"/>
    </location>
</feature>
<dbReference type="Gene3D" id="4.10.240.10">
    <property type="entry name" value="Zn(2)-C6 fungal-type DNA-binding domain"/>
    <property type="match status" value="1"/>
</dbReference>
<organism evidence="4 5">
    <name type="scientific">Cercophora scortea</name>
    <dbReference type="NCBI Taxonomy" id="314031"/>
    <lineage>
        <taxon>Eukaryota</taxon>
        <taxon>Fungi</taxon>
        <taxon>Dikarya</taxon>
        <taxon>Ascomycota</taxon>
        <taxon>Pezizomycotina</taxon>
        <taxon>Sordariomycetes</taxon>
        <taxon>Sordariomycetidae</taxon>
        <taxon>Sordariales</taxon>
        <taxon>Lasiosphaeriaceae</taxon>
        <taxon>Cercophora</taxon>
    </lineage>
</organism>
<comment type="caution">
    <text evidence="4">The sequence shown here is derived from an EMBL/GenBank/DDBJ whole genome shotgun (WGS) entry which is preliminary data.</text>
</comment>
<dbReference type="SUPFAM" id="SSF57701">
    <property type="entry name" value="Zn2/Cys6 DNA-binding domain"/>
    <property type="match status" value="1"/>
</dbReference>
<dbReference type="AlphaFoldDB" id="A0AAE0IZN5"/>
<evidence type="ECO:0000256" key="1">
    <source>
        <dbReference type="ARBA" id="ARBA00023242"/>
    </source>
</evidence>
<evidence type="ECO:0000256" key="2">
    <source>
        <dbReference type="SAM" id="MobiDB-lite"/>
    </source>
</evidence>
<reference evidence="4" key="2">
    <citation type="submission" date="2023-06" db="EMBL/GenBank/DDBJ databases">
        <authorList>
            <consortium name="Lawrence Berkeley National Laboratory"/>
            <person name="Haridas S."/>
            <person name="Hensen N."/>
            <person name="Bonometti L."/>
            <person name="Westerberg I."/>
            <person name="Brannstrom I.O."/>
            <person name="Guillou S."/>
            <person name="Cros-Aarteil S."/>
            <person name="Calhoun S."/>
            <person name="Kuo A."/>
            <person name="Mondo S."/>
            <person name="Pangilinan J."/>
            <person name="Riley R."/>
            <person name="Labutti K."/>
            <person name="Andreopoulos B."/>
            <person name="Lipzen A."/>
            <person name="Chen C."/>
            <person name="Yanf M."/>
            <person name="Daum C."/>
            <person name="Ng V."/>
            <person name="Clum A."/>
            <person name="Steindorff A."/>
            <person name="Ohm R."/>
            <person name="Martin F."/>
            <person name="Silar P."/>
            <person name="Natvig D."/>
            <person name="Lalanne C."/>
            <person name="Gautier V."/>
            <person name="Ament-Velasquez S.L."/>
            <person name="Kruys A."/>
            <person name="Hutchinson M.I."/>
            <person name="Powell A.J."/>
            <person name="Barry K."/>
            <person name="Miller A.N."/>
            <person name="Grigoriev I.V."/>
            <person name="Debuchy R."/>
            <person name="Gladieux P."/>
            <person name="Thoren M.H."/>
            <person name="Johannesson H."/>
        </authorList>
    </citation>
    <scope>NUCLEOTIDE SEQUENCE</scope>
    <source>
        <strain evidence="4">SMH4131-1</strain>
    </source>
</reference>
<accession>A0AAE0IZN5</accession>
<dbReference type="CDD" id="cd00067">
    <property type="entry name" value="GAL4"/>
    <property type="match status" value="1"/>
</dbReference>
<protein>
    <recommendedName>
        <fullName evidence="3">Zn(2)-C6 fungal-type domain-containing protein</fullName>
    </recommendedName>
</protein>
<dbReference type="Pfam" id="PF00172">
    <property type="entry name" value="Zn_clus"/>
    <property type="match status" value="1"/>
</dbReference>
<sequence length="451" mass="49339">METPPIYLRPPKRKACMLCTRSKRRCDKSAPQCIRCMEKGVVCRYPPSRRMRLVEVDEDTAGAESPPTKSKSPSPPTPTPPSSSRPLPVGGRDPLTNHRWFLDPDSFTCLHRDIIPDPNLAYGLSASYGEETLPDFISRVQGWLQSWSSTGHSPLIHRDLYRRHMPTTIQDAFTSLATYHAMTPATKATTLRIIENRAATLVASYTHASDLDQEGTAMVGASQDLEPLANAVVMLDTPTHVARTQALLIYAIIRLFDGDIRARAQAEDHIPVLDAWAAQMLDSARLDCAAAEMLGLQTDEMDTVQLEPTSSNPFALPHENTAAAAHAAWVLAESVRRTYLTSALTLAVYLTIKRGWAMCPGGLACMFVAGPWDAPTAHAWRDVVKRVVGDGKARFLLMQSLDTWRVFEEVEPAAVDGFGKAVLAVSHGLEGVVEMWETGGKALGRGVVGVC</sequence>
<reference evidence="4" key="1">
    <citation type="journal article" date="2023" name="Mol. Phylogenet. Evol.">
        <title>Genome-scale phylogeny and comparative genomics of the fungal order Sordariales.</title>
        <authorList>
            <person name="Hensen N."/>
            <person name="Bonometti L."/>
            <person name="Westerberg I."/>
            <person name="Brannstrom I.O."/>
            <person name="Guillou S."/>
            <person name="Cros-Aarteil S."/>
            <person name="Calhoun S."/>
            <person name="Haridas S."/>
            <person name="Kuo A."/>
            <person name="Mondo S."/>
            <person name="Pangilinan J."/>
            <person name="Riley R."/>
            <person name="LaButti K."/>
            <person name="Andreopoulos B."/>
            <person name="Lipzen A."/>
            <person name="Chen C."/>
            <person name="Yan M."/>
            <person name="Daum C."/>
            <person name="Ng V."/>
            <person name="Clum A."/>
            <person name="Steindorff A."/>
            <person name="Ohm R.A."/>
            <person name="Martin F."/>
            <person name="Silar P."/>
            <person name="Natvig D.O."/>
            <person name="Lalanne C."/>
            <person name="Gautier V."/>
            <person name="Ament-Velasquez S.L."/>
            <person name="Kruys A."/>
            <person name="Hutchinson M.I."/>
            <person name="Powell A.J."/>
            <person name="Barry K."/>
            <person name="Miller A.N."/>
            <person name="Grigoriev I.V."/>
            <person name="Debuchy R."/>
            <person name="Gladieux P."/>
            <person name="Hiltunen Thoren M."/>
            <person name="Johannesson H."/>
        </authorList>
    </citation>
    <scope>NUCLEOTIDE SEQUENCE</scope>
    <source>
        <strain evidence="4">SMH4131-1</strain>
    </source>
</reference>
<dbReference type="InterPro" id="IPR036864">
    <property type="entry name" value="Zn2-C6_fun-type_DNA-bd_sf"/>
</dbReference>
<dbReference type="Proteomes" id="UP001286456">
    <property type="component" value="Unassembled WGS sequence"/>
</dbReference>
<dbReference type="GO" id="GO:0008270">
    <property type="term" value="F:zinc ion binding"/>
    <property type="evidence" value="ECO:0007669"/>
    <property type="project" value="InterPro"/>
</dbReference>
<keyword evidence="5" id="KW-1185">Reference proteome</keyword>
<proteinExistence type="predicted"/>
<dbReference type="PROSITE" id="PS00463">
    <property type="entry name" value="ZN2_CY6_FUNGAL_1"/>
    <property type="match status" value="1"/>
</dbReference>
<gene>
    <name evidence="4" type="ORF">B0T19DRAFT_383394</name>
</gene>
<dbReference type="GO" id="GO:0000981">
    <property type="term" value="F:DNA-binding transcription factor activity, RNA polymerase II-specific"/>
    <property type="evidence" value="ECO:0007669"/>
    <property type="project" value="InterPro"/>
</dbReference>
<evidence type="ECO:0000259" key="3">
    <source>
        <dbReference type="PROSITE" id="PS50048"/>
    </source>
</evidence>
<evidence type="ECO:0000313" key="4">
    <source>
        <dbReference type="EMBL" id="KAK3334198.1"/>
    </source>
</evidence>
<dbReference type="EMBL" id="JAUEPO010000002">
    <property type="protein sequence ID" value="KAK3334198.1"/>
    <property type="molecule type" value="Genomic_DNA"/>
</dbReference>